<sequence length="489" mass="55325">MNADNSVDFEEMKIESKLHNNTYPLPKHLKSLNLCYNFPLKPDTIPQSVTSLYIDKRNEKFDFPLSELLPSSLYNLSIVINDTFKAGDFSETLVKLNLGGCPTNMKILVGMLPKTLRSISLPKVSAADVYIEPGALPEGLEELIFGQRYKYSALNIIPTSVTTLFLPQFKDSCYLVDILPKSLKALYLSYYSESLDPCILPPTVEVLDMPLFNSNFFKPITCALKKLTLYSFNQTIDIGVLPETLLELVMGHYNKPMIRGLLPKSLKFLHTNSLNHPLKPGDLNDGLEVLWLGTYTSPFEPQSLPTSLKVFTLSNHEYNHPLQISYLINLQELHLDCVDQENPFGNETLPKSLRSLYIGKVSIETISPKTLNQGLLKLVLLEGNINLKQTNLFPQSLQDLILPSNFDSEINQDDLPPNLHTLEFGREFNTKINHLPLSLRALKFRALFNCPISIALPKNLRYIFINNVKLIQQLPKFCSVYNALRFSSA</sequence>
<dbReference type="OrthoDB" id="24047at2759"/>
<dbReference type="PANTHER" id="PTHR32134:SF180">
    <property type="entry name" value="FNIP REPEAT-CONTAINING PROTEIN"/>
    <property type="match status" value="1"/>
</dbReference>
<name>A0A152A632_TIELA</name>
<accession>A0A152A632</accession>
<dbReference type="InParanoid" id="A0A152A632"/>
<dbReference type="SUPFAM" id="SSF52058">
    <property type="entry name" value="L domain-like"/>
    <property type="match status" value="1"/>
</dbReference>
<comment type="caution">
    <text evidence="2">The sequence shown here is derived from an EMBL/GenBank/DDBJ whole genome shotgun (WGS) entry which is preliminary data.</text>
</comment>
<protein>
    <recommendedName>
        <fullName evidence="4">Calmodulin-binding protein</fullName>
    </recommendedName>
</protein>
<dbReference type="InterPro" id="IPR051251">
    <property type="entry name" value="STK_FNIP-Repeat"/>
</dbReference>
<gene>
    <name evidence="2" type="ORF">DLAC_01698</name>
</gene>
<evidence type="ECO:0008006" key="4">
    <source>
        <dbReference type="Google" id="ProtNLM"/>
    </source>
</evidence>
<keyword evidence="3" id="KW-1185">Reference proteome</keyword>
<dbReference type="EMBL" id="LODT01000006">
    <property type="protein sequence ID" value="KYR01694.1"/>
    <property type="molecule type" value="Genomic_DNA"/>
</dbReference>
<dbReference type="Proteomes" id="UP000076078">
    <property type="component" value="Unassembled WGS sequence"/>
</dbReference>
<dbReference type="InterPro" id="IPR008615">
    <property type="entry name" value="FNIP"/>
</dbReference>
<dbReference type="PANTHER" id="PTHR32134">
    <property type="entry name" value="FNIP REPEAT-CONTAINING PROTEIN"/>
    <property type="match status" value="1"/>
</dbReference>
<organism evidence="2 3">
    <name type="scientific">Tieghemostelium lacteum</name>
    <name type="common">Slime mold</name>
    <name type="synonym">Dictyostelium lacteum</name>
    <dbReference type="NCBI Taxonomy" id="361077"/>
    <lineage>
        <taxon>Eukaryota</taxon>
        <taxon>Amoebozoa</taxon>
        <taxon>Evosea</taxon>
        <taxon>Eumycetozoa</taxon>
        <taxon>Dictyostelia</taxon>
        <taxon>Dictyosteliales</taxon>
        <taxon>Raperosteliaceae</taxon>
        <taxon>Tieghemostelium</taxon>
    </lineage>
</organism>
<keyword evidence="1" id="KW-0677">Repeat</keyword>
<evidence type="ECO:0000313" key="2">
    <source>
        <dbReference type="EMBL" id="KYR01694.1"/>
    </source>
</evidence>
<dbReference type="AlphaFoldDB" id="A0A152A632"/>
<dbReference type="OMA" id="KCENINR"/>
<evidence type="ECO:0000256" key="1">
    <source>
        <dbReference type="ARBA" id="ARBA00022737"/>
    </source>
</evidence>
<proteinExistence type="predicted"/>
<reference evidence="2 3" key="1">
    <citation type="submission" date="2015-12" db="EMBL/GenBank/DDBJ databases">
        <title>Dictyostelia acquired genes for synthesis and detection of signals that induce cell-type specialization by lateral gene transfer from prokaryotes.</title>
        <authorList>
            <person name="Gloeckner G."/>
            <person name="Schaap P."/>
        </authorList>
    </citation>
    <scope>NUCLEOTIDE SEQUENCE [LARGE SCALE GENOMIC DNA]</scope>
    <source>
        <strain evidence="2 3">TK</strain>
    </source>
</reference>
<dbReference type="Pfam" id="PF05725">
    <property type="entry name" value="FNIP"/>
    <property type="match status" value="5"/>
</dbReference>
<evidence type="ECO:0000313" key="3">
    <source>
        <dbReference type="Proteomes" id="UP000076078"/>
    </source>
</evidence>